<reference evidence="2" key="2">
    <citation type="submission" date="2024-10" db="UniProtKB">
        <authorList>
            <consortium name="EnsemblProtists"/>
        </authorList>
    </citation>
    <scope>IDENTIFICATION</scope>
</reference>
<dbReference type="KEGG" id="ehx:EMIHUDRAFT_112431"/>
<evidence type="ECO:0000313" key="3">
    <source>
        <dbReference type="Proteomes" id="UP000013827"/>
    </source>
</evidence>
<keyword evidence="3" id="KW-1185">Reference proteome</keyword>
<dbReference type="HOGENOM" id="CLU_1039897_0_0_1"/>
<evidence type="ECO:0000256" key="1">
    <source>
        <dbReference type="SAM" id="SignalP"/>
    </source>
</evidence>
<dbReference type="EnsemblProtists" id="EOD32285">
    <property type="protein sequence ID" value="EOD32285"/>
    <property type="gene ID" value="EMIHUDRAFT_112431"/>
</dbReference>
<keyword evidence="1" id="KW-0732">Signal</keyword>
<feature type="signal peptide" evidence="1">
    <location>
        <begin position="1"/>
        <end position="15"/>
    </location>
</feature>
<dbReference type="PaxDb" id="2903-EOD32285"/>
<sequence length="268" mass="28648">MVLVLVVMAATGGKAAMESFVNDREALRAGGRTQHGRLRLFGFLEVSRKCRFSELAGLLCRFSELAGLLCRFSELAGLLCRFSELAGLLCRFSELAGLLCRFSELAGLLCRFSELAGLLCRFSELAGLPSCLARAAARVEGYLEGSALRLFLHRQAPPCATGTLGLFAAYLPGVRPRTFCAIVVFGDLLWIPVFGDLLWIPVFGDLLWIPVSAAVAENGKLVSTHLVGSIGCLSSCAGCLSIQPLLRPLLCPVLACRDVALPRGSSPA</sequence>
<name>A0A0D3K950_EMIH1</name>
<proteinExistence type="predicted"/>
<accession>A0A0D3K950</accession>
<organism evidence="2 3">
    <name type="scientific">Emiliania huxleyi (strain CCMP1516)</name>
    <dbReference type="NCBI Taxonomy" id="280463"/>
    <lineage>
        <taxon>Eukaryota</taxon>
        <taxon>Haptista</taxon>
        <taxon>Haptophyta</taxon>
        <taxon>Prymnesiophyceae</taxon>
        <taxon>Isochrysidales</taxon>
        <taxon>Noelaerhabdaceae</taxon>
        <taxon>Emiliania</taxon>
    </lineage>
</organism>
<dbReference type="Proteomes" id="UP000013827">
    <property type="component" value="Unassembled WGS sequence"/>
</dbReference>
<dbReference type="GeneID" id="17277556"/>
<feature type="chain" id="PRO_5044291722" evidence="1">
    <location>
        <begin position="16"/>
        <end position="268"/>
    </location>
</feature>
<dbReference type="STRING" id="2903.R1F072"/>
<dbReference type="AlphaFoldDB" id="A0A0D3K950"/>
<evidence type="ECO:0000313" key="2">
    <source>
        <dbReference type="EnsemblProtists" id="EOD32285"/>
    </source>
</evidence>
<dbReference type="RefSeq" id="XP_005784714.1">
    <property type="nucleotide sequence ID" value="XM_005784657.1"/>
</dbReference>
<protein>
    <submittedName>
        <fullName evidence="2">Uncharacterized protein</fullName>
    </submittedName>
</protein>
<reference evidence="3" key="1">
    <citation type="journal article" date="2013" name="Nature">
        <title>Pan genome of the phytoplankton Emiliania underpins its global distribution.</title>
        <authorList>
            <person name="Read B.A."/>
            <person name="Kegel J."/>
            <person name="Klute M.J."/>
            <person name="Kuo A."/>
            <person name="Lefebvre S.C."/>
            <person name="Maumus F."/>
            <person name="Mayer C."/>
            <person name="Miller J."/>
            <person name="Monier A."/>
            <person name="Salamov A."/>
            <person name="Young J."/>
            <person name="Aguilar M."/>
            <person name="Claverie J.M."/>
            <person name="Frickenhaus S."/>
            <person name="Gonzalez K."/>
            <person name="Herman E.K."/>
            <person name="Lin Y.C."/>
            <person name="Napier J."/>
            <person name="Ogata H."/>
            <person name="Sarno A.F."/>
            <person name="Shmutz J."/>
            <person name="Schroeder D."/>
            <person name="de Vargas C."/>
            <person name="Verret F."/>
            <person name="von Dassow P."/>
            <person name="Valentin K."/>
            <person name="Van de Peer Y."/>
            <person name="Wheeler G."/>
            <person name="Dacks J.B."/>
            <person name="Delwiche C.F."/>
            <person name="Dyhrman S.T."/>
            <person name="Glockner G."/>
            <person name="John U."/>
            <person name="Richards T."/>
            <person name="Worden A.Z."/>
            <person name="Zhang X."/>
            <person name="Grigoriev I.V."/>
            <person name="Allen A.E."/>
            <person name="Bidle K."/>
            <person name="Borodovsky M."/>
            <person name="Bowler C."/>
            <person name="Brownlee C."/>
            <person name="Cock J.M."/>
            <person name="Elias M."/>
            <person name="Gladyshev V.N."/>
            <person name="Groth M."/>
            <person name="Guda C."/>
            <person name="Hadaegh A."/>
            <person name="Iglesias-Rodriguez M.D."/>
            <person name="Jenkins J."/>
            <person name="Jones B.M."/>
            <person name="Lawson T."/>
            <person name="Leese F."/>
            <person name="Lindquist E."/>
            <person name="Lobanov A."/>
            <person name="Lomsadze A."/>
            <person name="Malik S.B."/>
            <person name="Marsh M.E."/>
            <person name="Mackinder L."/>
            <person name="Mock T."/>
            <person name="Mueller-Roeber B."/>
            <person name="Pagarete A."/>
            <person name="Parker M."/>
            <person name="Probert I."/>
            <person name="Quesneville H."/>
            <person name="Raines C."/>
            <person name="Rensing S.A."/>
            <person name="Riano-Pachon D.M."/>
            <person name="Richier S."/>
            <person name="Rokitta S."/>
            <person name="Shiraiwa Y."/>
            <person name="Soanes D.M."/>
            <person name="van der Giezen M."/>
            <person name="Wahlund T.M."/>
            <person name="Williams B."/>
            <person name="Wilson W."/>
            <person name="Wolfe G."/>
            <person name="Wurch L.L."/>
        </authorList>
    </citation>
    <scope>NUCLEOTIDE SEQUENCE</scope>
</reference>